<accession>A0ACD4DIZ4</accession>
<protein>
    <submittedName>
        <fullName evidence="1">PH domain-containing protein</fullName>
    </submittedName>
</protein>
<reference evidence="1" key="1">
    <citation type="submission" date="2022-10" db="EMBL/GenBank/DDBJ databases">
        <title>Rhodococcus ferula Z13 complete genome.</title>
        <authorList>
            <person name="Long X."/>
            <person name="Zang M."/>
        </authorList>
    </citation>
    <scope>NUCLEOTIDE SEQUENCE</scope>
    <source>
        <strain evidence="1">Z13</strain>
    </source>
</reference>
<dbReference type="EMBL" id="CP107551">
    <property type="protein sequence ID" value="UYP20040.1"/>
    <property type="molecule type" value="Genomic_DNA"/>
</dbReference>
<evidence type="ECO:0000313" key="1">
    <source>
        <dbReference type="EMBL" id="UYP20040.1"/>
    </source>
</evidence>
<keyword evidence="2" id="KW-1185">Reference proteome</keyword>
<organism evidence="1 2">
    <name type="scientific">Rhodococcus sacchari</name>
    <dbReference type="NCBI Taxonomy" id="2962047"/>
    <lineage>
        <taxon>Bacteria</taxon>
        <taxon>Bacillati</taxon>
        <taxon>Actinomycetota</taxon>
        <taxon>Actinomycetes</taxon>
        <taxon>Mycobacteriales</taxon>
        <taxon>Nocardiaceae</taxon>
        <taxon>Rhodococcus</taxon>
    </lineage>
</organism>
<evidence type="ECO:0000313" key="2">
    <source>
        <dbReference type="Proteomes" id="UP001156484"/>
    </source>
</evidence>
<sequence length="519" mass="55528">MTVPPPPETEPRPDEQVPWSRLDGRMLLVHPIEELLRLLPVLVGTVILGTAQGNPFLGLAVAGVLVTVGLLRWFTTTYRIGPVHVELRRGLLQRQELSVPRSRIRSVDVEQRVLHRLLGLAVVKIGTGQRSGDDRNRFELAGLPVAAVPALRAALLAVARETEQSSETRTTETGNAATGNAATGNAGARAERELARFDPRWVRYAPFSATGLAGVAAVAGALFQFELGRRIAESQVVRRGVETVAAIGPIVALGVLLVAVLAVASVAACVRYLLVYGNLRVTDDGRVLRIGRGLLETRHTTLDRARLRGVVVREPLALRLVGAARLDAVMTGVETGPGGSSLVLPSAPEQEVRRVAAEVLTDPAPVDVPLRAHGPAARRRRYVRTLGPLAVAVAVAGVVLRLTGRPVPVPLTIVVSVLLVAAVALAQDRYRGLGHAVVRGRLVARSGSVDRQRVHLDADGVIGWTVRQTFFQRRSGLATVVAATPAGAGRYEVVDLPEELAWSLVDEVTPGMGGRWMQR</sequence>
<gene>
    <name evidence="1" type="ORF">OED52_05705</name>
</gene>
<proteinExistence type="predicted"/>
<name>A0ACD4DIZ4_9NOCA</name>
<dbReference type="Proteomes" id="UP001156484">
    <property type="component" value="Chromosome"/>
</dbReference>